<name>A0A1B6IK50_9HEMI</name>
<feature type="non-terminal residue" evidence="1">
    <location>
        <position position="217"/>
    </location>
</feature>
<proteinExistence type="predicted"/>
<protein>
    <recommendedName>
        <fullName evidence="2">Reverse transcriptase domain-containing protein</fullName>
    </recommendedName>
</protein>
<sequence>MVGNWFDEVGFTVNPTKAVVVAFTRRRQMEGIGPFLFRDSSIELKSEVKYLGVILDRVLNWGPHLERVIARGKWSLMQCRRVIGGPWGLKPRLLYWLYVSVVRPALMYGAVVWWPKTEAKTVVARLAGIQRMACLAITGAFPSAPGAALDCCLNLAPLDIVIRAMARKSAYCLQQTGFWSGCSGGHCRIGTLIQEDVLHMISDQMPQKFSFVKPFRI</sequence>
<evidence type="ECO:0008006" key="2">
    <source>
        <dbReference type="Google" id="ProtNLM"/>
    </source>
</evidence>
<dbReference type="EMBL" id="GECU01020404">
    <property type="protein sequence ID" value="JAS87302.1"/>
    <property type="molecule type" value="Transcribed_RNA"/>
</dbReference>
<accession>A0A1B6IK50</accession>
<evidence type="ECO:0000313" key="1">
    <source>
        <dbReference type="EMBL" id="JAS87302.1"/>
    </source>
</evidence>
<reference evidence="1" key="1">
    <citation type="submission" date="2015-11" db="EMBL/GenBank/DDBJ databases">
        <title>De novo transcriptome assembly of four potential Pierce s Disease insect vectors from Arizona vineyards.</title>
        <authorList>
            <person name="Tassone E.E."/>
        </authorList>
    </citation>
    <scope>NUCLEOTIDE SEQUENCE</scope>
</reference>
<dbReference type="AlphaFoldDB" id="A0A1B6IK50"/>
<organism evidence="1">
    <name type="scientific">Homalodisca liturata</name>
    <dbReference type="NCBI Taxonomy" id="320908"/>
    <lineage>
        <taxon>Eukaryota</taxon>
        <taxon>Metazoa</taxon>
        <taxon>Ecdysozoa</taxon>
        <taxon>Arthropoda</taxon>
        <taxon>Hexapoda</taxon>
        <taxon>Insecta</taxon>
        <taxon>Pterygota</taxon>
        <taxon>Neoptera</taxon>
        <taxon>Paraneoptera</taxon>
        <taxon>Hemiptera</taxon>
        <taxon>Auchenorrhyncha</taxon>
        <taxon>Membracoidea</taxon>
        <taxon>Cicadellidae</taxon>
        <taxon>Cicadellinae</taxon>
        <taxon>Proconiini</taxon>
        <taxon>Homalodisca</taxon>
    </lineage>
</organism>
<gene>
    <name evidence="1" type="ORF">g.12163</name>
</gene>